<dbReference type="GO" id="GO:0005770">
    <property type="term" value="C:late endosome"/>
    <property type="evidence" value="ECO:0007669"/>
    <property type="project" value="TreeGrafter"/>
</dbReference>
<keyword evidence="7" id="KW-1015">Disulfide bond</keyword>
<keyword evidence="6" id="KW-0472">Membrane</keyword>
<keyword evidence="4 9" id="KW-0732">Signal</keyword>
<dbReference type="PROSITE" id="PS51914">
    <property type="entry name" value="MRH"/>
    <property type="match status" value="1"/>
</dbReference>
<evidence type="ECO:0000313" key="12">
    <source>
        <dbReference type="Proteomes" id="UP000750711"/>
    </source>
</evidence>
<evidence type="ECO:0000256" key="9">
    <source>
        <dbReference type="SAM" id="SignalP"/>
    </source>
</evidence>
<evidence type="ECO:0000256" key="8">
    <source>
        <dbReference type="SAM" id="MobiDB-lite"/>
    </source>
</evidence>
<sequence length="240" mass="26188">MHFLSFASTLFLALVLCTCPSAAVPSDKKPKADAPCTVHSPHSGSFFDLNPISVRPPKSDDKHKRDSRTESWLAKGYDYPVNFTLNFCAPVVERLKKVEGLDETQWSSVSAFYEDKGKIYSIGGRKLVLNYTDGSPCASHPSSSFEPRKKNKDHDGNKTDEDEDEHEGGSSKKKSAPRRKSTLISLLCDRDPLAPKASVAFVGASPDECAYFFEVRSSAACGGATDSQQTLGPWGVFGIM</sequence>
<dbReference type="GO" id="GO:0010008">
    <property type="term" value="C:endosome membrane"/>
    <property type="evidence" value="ECO:0007669"/>
    <property type="project" value="UniProtKB-SubCell"/>
</dbReference>
<keyword evidence="3" id="KW-0812">Transmembrane</keyword>
<keyword evidence="12" id="KW-1185">Reference proteome</keyword>
<feature type="region of interest" description="Disordered" evidence="8">
    <location>
        <begin position="138"/>
        <end position="178"/>
    </location>
</feature>
<dbReference type="PANTHER" id="PTHR15071">
    <property type="entry name" value="MANNOSE-6-PHOSPHATE RECEPTOR FAMILY MEMBER"/>
    <property type="match status" value="1"/>
</dbReference>
<dbReference type="InterPro" id="IPR044865">
    <property type="entry name" value="MRH_dom"/>
</dbReference>
<gene>
    <name evidence="11" type="ORF">GP486_001898</name>
</gene>
<evidence type="ECO:0000256" key="4">
    <source>
        <dbReference type="ARBA" id="ARBA00022729"/>
    </source>
</evidence>
<dbReference type="GO" id="GO:0007034">
    <property type="term" value="P:vacuolar transport"/>
    <property type="evidence" value="ECO:0007669"/>
    <property type="project" value="TreeGrafter"/>
</dbReference>
<evidence type="ECO:0000256" key="2">
    <source>
        <dbReference type="ARBA" id="ARBA00022448"/>
    </source>
</evidence>
<feature type="domain" description="MRH" evidence="10">
    <location>
        <begin position="34"/>
        <end position="223"/>
    </location>
</feature>
<keyword evidence="5" id="KW-1133">Transmembrane helix</keyword>
<dbReference type="SUPFAM" id="SSF50911">
    <property type="entry name" value="Mannose 6-phosphate receptor domain"/>
    <property type="match status" value="1"/>
</dbReference>
<feature type="chain" id="PRO_5040288601" description="MRH domain-containing protein" evidence="9">
    <location>
        <begin position="24"/>
        <end position="240"/>
    </location>
</feature>
<dbReference type="GO" id="GO:0000139">
    <property type="term" value="C:Golgi membrane"/>
    <property type="evidence" value="ECO:0007669"/>
    <property type="project" value="UniProtKB-SubCell"/>
</dbReference>
<dbReference type="PANTHER" id="PTHR15071:SF0">
    <property type="entry name" value="MANNOSE 6-PHOSPHATE RECEPTOR-LIKE PROTEIN 1"/>
    <property type="match status" value="1"/>
</dbReference>
<dbReference type="Proteomes" id="UP000750711">
    <property type="component" value="Unassembled WGS sequence"/>
</dbReference>
<evidence type="ECO:0000256" key="1">
    <source>
        <dbReference type="ARBA" id="ARBA00004308"/>
    </source>
</evidence>
<evidence type="ECO:0000259" key="10">
    <source>
        <dbReference type="PROSITE" id="PS51914"/>
    </source>
</evidence>
<evidence type="ECO:0000256" key="3">
    <source>
        <dbReference type="ARBA" id="ARBA00022692"/>
    </source>
</evidence>
<proteinExistence type="predicted"/>
<dbReference type="Gene3D" id="2.70.130.10">
    <property type="entry name" value="Mannose-6-phosphate receptor binding domain"/>
    <property type="match status" value="1"/>
</dbReference>
<dbReference type="EMBL" id="JAGHQM010000188">
    <property type="protein sequence ID" value="KAH0563542.1"/>
    <property type="molecule type" value="Genomic_DNA"/>
</dbReference>
<comment type="subcellular location">
    <subcellularLocation>
        <location evidence="1">Endomembrane system</location>
    </subcellularLocation>
</comment>
<comment type="caution">
    <text evidence="11">The sequence shown here is derived from an EMBL/GenBank/DDBJ whole genome shotgun (WGS) entry which is preliminary data.</text>
</comment>
<feature type="compositionally biased region" description="Basic and acidic residues" evidence="8">
    <location>
        <begin position="146"/>
        <end position="159"/>
    </location>
</feature>
<dbReference type="AlphaFoldDB" id="A0A9P8RS98"/>
<protein>
    <recommendedName>
        <fullName evidence="10">MRH domain-containing protein</fullName>
    </recommendedName>
</protein>
<evidence type="ECO:0000313" key="11">
    <source>
        <dbReference type="EMBL" id="KAH0563542.1"/>
    </source>
</evidence>
<evidence type="ECO:0000256" key="5">
    <source>
        <dbReference type="ARBA" id="ARBA00022989"/>
    </source>
</evidence>
<organism evidence="11 12">
    <name type="scientific">Trichoglossum hirsutum</name>
    <dbReference type="NCBI Taxonomy" id="265104"/>
    <lineage>
        <taxon>Eukaryota</taxon>
        <taxon>Fungi</taxon>
        <taxon>Dikarya</taxon>
        <taxon>Ascomycota</taxon>
        <taxon>Pezizomycotina</taxon>
        <taxon>Geoglossomycetes</taxon>
        <taxon>Geoglossales</taxon>
        <taxon>Geoglossaceae</taxon>
        <taxon>Trichoglossum</taxon>
    </lineage>
</organism>
<dbReference type="InterPro" id="IPR009011">
    <property type="entry name" value="Man6P_isomerase_rcpt-bd_dom_sf"/>
</dbReference>
<evidence type="ECO:0000256" key="6">
    <source>
        <dbReference type="ARBA" id="ARBA00023136"/>
    </source>
</evidence>
<evidence type="ECO:0000256" key="7">
    <source>
        <dbReference type="ARBA" id="ARBA00023157"/>
    </source>
</evidence>
<keyword evidence="2" id="KW-0813">Transport</keyword>
<accession>A0A9P8RS98</accession>
<feature type="signal peptide" evidence="9">
    <location>
        <begin position="1"/>
        <end position="23"/>
    </location>
</feature>
<name>A0A9P8RS98_9PEZI</name>
<reference evidence="11" key="1">
    <citation type="submission" date="2021-03" db="EMBL/GenBank/DDBJ databases">
        <title>Comparative genomics and phylogenomic investigation of the class Geoglossomycetes provide insights into ecological specialization and systematics.</title>
        <authorList>
            <person name="Melie T."/>
            <person name="Pirro S."/>
            <person name="Miller A.N."/>
            <person name="Quandt A."/>
        </authorList>
    </citation>
    <scope>NUCLEOTIDE SEQUENCE</scope>
    <source>
        <strain evidence="11">CAQ_001_2017</strain>
    </source>
</reference>